<dbReference type="SUPFAM" id="SSF52540">
    <property type="entry name" value="P-loop containing nucleoside triphosphate hydrolases"/>
    <property type="match status" value="1"/>
</dbReference>
<keyword evidence="4" id="KW-0175">Coiled coil</keyword>
<dbReference type="InterPro" id="IPR018145">
    <property type="entry name" value="CagE_TrbE_VirB_cntrl_dom"/>
</dbReference>
<gene>
    <name evidence="6" type="ORF">SAMN05660235_02164</name>
</gene>
<feature type="domain" description="AAA+ ATPase" evidence="5">
    <location>
        <begin position="438"/>
        <end position="692"/>
    </location>
</feature>
<evidence type="ECO:0000259" key="5">
    <source>
        <dbReference type="SMART" id="SM00382"/>
    </source>
</evidence>
<dbReference type="InterPro" id="IPR027417">
    <property type="entry name" value="P-loop_NTPase"/>
</dbReference>
<evidence type="ECO:0000256" key="1">
    <source>
        <dbReference type="ARBA" id="ARBA00006512"/>
    </source>
</evidence>
<feature type="coiled-coil region" evidence="4">
    <location>
        <begin position="298"/>
        <end position="325"/>
    </location>
</feature>
<dbReference type="InterPro" id="IPR003593">
    <property type="entry name" value="AAA+_ATPase"/>
</dbReference>
<dbReference type="STRING" id="1123285.SAMN05660235_02164"/>
<protein>
    <submittedName>
        <fullName evidence="6">Type IV secretion system protein VirB4</fullName>
    </submittedName>
</protein>
<evidence type="ECO:0000313" key="6">
    <source>
        <dbReference type="EMBL" id="SDF61191.1"/>
    </source>
</evidence>
<name>A0A1G7MHG6_9FIRM</name>
<comment type="similarity">
    <text evidence="1">Belongs to the TrbE/VirB4 family.</text>
</comment>
<dbReference type="SMART" id="SM00382">
    <property type="entry name" value="AAA"/>
    <property type="match status" value="1"/>
</dbReference>
<sequence>MYRLPITKRKPGHGHLPDLLPWAMLVAPGIVLNKDGSFLRCAEFRGPDLAAATPAELAAYAARLNLIFSRLGSGWYTFIEARRERIPGYPLAPGDTSCDLYVVLERERQQRLAYSQYRTRYFLTLQYLPPERVDRLSRWLLTTPAKTYSAKRWLKHFQTESSRIFDMLADIVSLRDLGDDDLLTYLHSCISTHHHPVRRLAGVTTFLDCTLSDCDFVAGFAPRLGGQPLKVISVKSLPGQTEPGIFDVLNYLDVEFRYVTRFSHLDRGAAKEAIANYSRKWFAARKSVLDLVREVVTQTETARENQEALRRADDAEEALAALDHTNFGYLTSTIVVTAASDAEADQAAGKILTTLRNAGAVAVEEKMNAVEAWIGSLPGQIYANVRQALVSALNFAHLAPFTSIFTGDAENQHLRGPALMYTRTDSSNPFFLNLHVGDVGHTLIVGPTGSGKSVLLATLAANFMKYPNSQVFYVDKDASSFVATTAASGAFFDLGAANSVYNLNPLAIFSDDDLVFATEWLIDVLQRELARPVTAAEKERIFATLMQLRTMPAQNQNLGVFSALLQDPVLVQALMPYVAGQYAAVFAPRSGAAPARLTVYELGRLYGLPRLVPAVLQVIFRDIQRRLTGVPTLLILDEAWLFLSDSTFSAKIRDWLKTLRKWNAAVVFATQQLSDIATSSIAAAIIENCPTKIFLPNASAMDEYSREFYRAAGLNAREIEILAAAVPKRQYYYRSPAGRRLFELAHGPAALALLAATSATDRQRAGEVLAQTGPGRPFLEFWIREKGGIRYV</sequence>
<organism evidence="6 7">
    <name type="scientific">Sporolituus thermophilus DSM 23256</name>
    <dbReference type="NCBI Taxonomy" id="1123285"/>
    <lineage>
        <taxon>Bacteria</taxon>
        <taxon>Bacillati</taxon>
        <taxon>Bacillota</taxon>
        <taxon>Negativicutes</taxon>
        <taxon>Selenomonadales</taxon>
        <taxon>Sporomusaceae</taxon>
        <taxon>Sporolituus</taxon>
    </lineage>
</organism>
<dbReference type="Pfam" id="PF19044">
    <property type="entry name" value="P-loop_TraG"/>
    <property type="match status" value="1"/>
</dbReference>
<dbReference type="PANTHER" id="PTHR30121:SF12">
    <property type="entry name" value="TYPE IV SECRETION SYSTEM PROTEIN CAGE"/>
    <property type="match status" value="1"/>
</dbReference>
<dbReference type="AlphaFoldDB" id="A0A1G7MHG6"/>
<keyword evidence="3" id="KW-0067">ATP-binding</keyword>
<reference evidence="7" key="1">
    <citation type="submission" date="2016-10" db="EMBL/GenBank/DDBJ databases">
        <authorList>
            <person name="Varghese N."/>
            <person name="Submissions S."/>
        </authorList>
    </citation>
    <scope>NUCLEOTIDE SEQUENCE [LARGE SCALE GENOMIC DNA]</scope>
    <source>
        <strain evidence="7">DSM 23256</strain>
    </source>
</reference>
<accession>A0A1G7MHG6</accession>
<dbReference type="PANTHER" id="PTHR30121">
    <property type="entry name" value="UNCHARACTERIZED PROTEIN YJGR-RELATED"/>
    <property type="match status" value="1"/>
</dbReference>
<proteinExistence type="inferred from homology"/>
<dbReference type="Proteomes" id="UP000243333">
    <property type="component" value="Unassembled WGS sequence"/>
</dbReference>
<dbReference type="GO" id="GO:0005524">
    <property type="term" value="F:ATP binding"/>
    <property type="evidence" value="ECO:0007669"/>
    <property type="project" value="UniProtKB-KW"/>
</dbReference>
<keyword evidence="7" id="KW-1185">Reference proteome</keyword>
<dbReference type="InterPro" id="IPR043964">
    <property type="entry name" value="P-loop_TraG"/>
</dbReference>
<keyword evidence="2" id="KW-0547">Nucleotide-binding</keyword>
<dbReference type="CDD" id="cd01127">
    <property type="entry name" value="TrwB_TraG_TraD_VirD4"/>
    <property type="match status" value="1"/>
</dbReference>
<evidence type="ECO:0000256" key="2">
    <source>
        <dbReference type="ARBA" id="ARBA00022741"/>
    </source>
</evidence>
<dbReference type="Pfam" id="PF03135">
    <property type="entry name" value="CagE_TrbE_VirB"/>
    <property type="match status" value="1"/>
</dbReference>
<evidence type="ECO:0000256" key="4">
    <source>
        <dbReference type="SAM" id="Coils"/>
    </source>
</evidence>
<evidence type="ECO:0000256" key="3">
    <source>
        <dbReference type="ARBA" id="ARBA00022840"/>
    </source>
</evidence>
<dbReference type="EMBL" id="FNBU01000017">
    <property type="protein sequence ID" value="SDF61191.1"/>
    <property type="molecule type" value="Genomic_DNA"/>
</dbReference>
<dbReference type="InterPro" id="IPR051162">
    <property type="entry name" value="T4SS_component"/>
</dbReference>
<dbReference type="Gene3D" id="3.40.50.300">
    <property type="entry name" value="P-loop containing nucleotide triphosphate hydrolases"/>
    <property type="match status" value="2"/>
</dbReference>
<evidence type="ECO:0000313" key="7">
    <source>
        <dbReference type="Proteomes" id="UP000243333"/>
    </source>
</evidence>